<evidence type="ECO:0000313" key="3">
    <source>
        <dbReference type="Proteomes" id="UP000467428"/>
    </source>
</evidence>
<evidence type="ECO:0000256" key="1">
    <source>
        <dbReference type="SAM" id="MobiDB-lite"/>
    </source>
</evidence>
<dbReference type="AlphaFoldDB" id="A0A7I7S8V8"/>
<accession>A0A7I7S8V8</accession>
<proteinExistence type="predicted"/>
<reference evidence="2 3" key="1">
    <citation type="journal article" date="2019" name="Emerg. Microbes Infect.">
        <title>Comprehensive subspecies identification of 175 nontuberculous mycobacteria species based on 7547 genomic profiles.</title>
        <authorList>
            <person name="Matsumoto Y."/>
            <person name="Kinjo T."/>
            <person name="Motooka D."/>
            <person name="Nabeya D."/>
            <person name="Jung N."/>
            <person name="Uechi K."/>
            <person name="Horii T."/>
            <person name="Iida T."/>
            <person name="Fujita J."/>
            <person name="Nakamura S."/>
        </authorList>
    </citation>
    <scope>NUCLEOTIDE SEQUENCE [LARGE SCALE GENOMIC DNA]</scope>
    <source>
        <strain evidence="2 3">JCM 18538</strain>
    </source>
</reference>
<keyword evidence="3" id="KW-1185">Reference proteome</keyword>
<evidence type="ECO:0000313" key="2">
    <source>
        <dbReference type="EMBL" id="BBY52749.1"/>
    </source>
</evidence>
<geneLocation type="plasmid" evidence="3">
    <name>pjcm18538 dna</name>
</geneLocation>
<feature type="region of interest" description="Disordered" evidence="1">
    <location>
        <begin position="54"/>
        <end position="75"/>
    </location>
</feature>
<gene>
    <name evidence="2" type="ORF">MARA_62170</name>
</gene>
<organism evidence="2 3">
    <name type="scientific">Mycolicibacterium arabiense</name>
    <dbReference type="NCBI Taxonomy" id="1286181"/>
    <lineage>
        <taxon>Bacteria</taxon>
        <taxon>Bacillati</taxon>
        <taxon>Actinomycetota</taxon>
        <taxon>Actinomycetes</taxon>
        <taxon>Mycobacteriales</taxon>
        <taxon>Mycobacteriaceae</taxon>
        <taxon>Mycolicibacterium</taxon>
    </lineage>
</organism>
<dbReference type="Proteomes" id="UP000467428">
    <property type="component" value="Chromosome"/>
</dbReference>
<dbReference type="KEGG" id="marz:MARA_62170"/>
<dbReference type="EMBL" id="AP022593">
    <property type="protein sequence ID" value="BBY52749.1"/>
    <property type="molecule type" value="Genomic_DNA"/>
</dbReference>
<sequence>MSNQLIDLELARDVDLVVTLGREAQLDALPTGGVNPGRGIDGLERMRLVETTSPPACNACTPRSPTPLPDTYLPR</sequence>
<protein>
    <submittedName>
        <fullName evidence="2">Uncharacterized protein</fullName>
    </submittedName>
</protein>
<name>A0A7I7S8V8_9MYCO</name>